<proteinExistence type="predicted"/>
<name>A0A4C1TF70_EUMVA</name>
<accession>A0A4C1TF70</accession>
<feature type="compositionally biased region" description="Basic and acidic residues" evidence="1">
    <location>
        <begin position="1"/>
        <end position="10"/>
    </location>
</feature>
<organism evidence="2 3">
    <name type="scientific">Eumeta variegata</name>
    <name type="common">Bagworm moth</name>
    <name type="synonym">Eumeta japonica</name>
    <dbReference type="NCBI Taxonomy" id="151549"/>
    <lineage>
        <taxon>Eukaryota</taxon>
        <taxon>Metazoa</taxon>
        <taxon>Ecdysozoa</taxon>
        <taxon>Arthropoda</taxon>
        <taxon>Hexapoda</taxon>
        <taxon>Insecta</taxon>
        <taxon>Pterygota</taxon>
        <taxon>Neoptera</taxon>
        <taxon>Endopterygota</taxon>
        <taxon>Lepidoptera</taxon>
        <taxon>Glossata</taxon>
        <taxon>Ditrysia</taxon>
        <taxon>Tineoidea</taxon>
        <taxon>Psychidae</taxon>
        <taxon>Oiketicinae</taxon>
        <taxon>Eumeta</taxon>
    </lineage>
</organism>
<evidence type="ECO:0000256" key="1">
    <source>
        <dbReference type="SAM" id="MobiDB-lite"/>
    </source>
</evidence>
<gene>
    <name evidence="2" type="ORF">EVAR_5923_1</name>
</gene>
<dbReference type="Proteomes" id="UP000299102">
    <property type="component" value="Unassembled WGS sequence"/>
</dbReference>
<feature type="compositionally biased region" description="Basic and acidic residues" evidence="1">
    <location>
        <begin position="34"/>
        <end position="48"/>
    </location>
</feature>
<protein>
    <submittedName>
        <fullName evidence="2">Uncharacterized protein</fullName>
    </submittedName>
</protein>
<evidence type="ECO:0000313" key="3">
    <source>
        <dbReference type="Proteomes" id="UP000299102"/>
    </source>
</evidence>
<evidence type="ECO:0000313" key="2">
    <source>
        <dbReference type="EMBL" id="GBP12098.1"/>
    </source>
</evidence>
<comment type="caution">
    <text evidence="2">The sequence shown here is derived from an EMBL/GenBank/DDBJ whole genome shotgun (WGS) entry which is preliminary data.</text>
</comment>
<reference evidence="2 3" key="1">
    <citation type="journal article" date="2019" name="Commun. Biol.">
        <title>The bagworm genome reveals a unique fibroin gene that provides high tensile strength.</title>
        <authorList>
            <person name="Kono N."/>
            <person name="Nakamura H."/>
            <person name="Ohtoshi R."/>
            <person name="Tomita M."/>
            <person name="Numata K."/>
            <person name="Arakawa K."/>
        </authorList>
    </citation>
    <scope>NUCLEOTIDE SEQUENCE [LARGE SCALE GENOMIC DNA]</scope>
</reference>
<keyword evidence="3" id="KW-1185">Reference proteome</keyword>
<sequence length="117" mass="12865">MKADDMKRDVDDDAVALMRRPRAPTVTEQLQISCRERERIHRAGDGPRRASRIGSRDPTAAIGPARRCTSTRLRSPLLHRPLTAAASELHRPRPLPRPGGGRDASVGTEIKDGRTIG</sequence>
<dbReference type="AlphaFoldDB" id="A0A4C1TF70"/>
<dbReference type="EMBL" id="BGZK01000049">
    <property type="protein sequence ID" value="GBP12098.1"/>
    <property type="molecule type" value="Genomic_DNA"/>
</dbReference>
<feature type="region of interest" description="Disordered" evidence="1">
    <location>
        <begin position="1"/>
        <end position="117"/>
    </location>
</feature>